<comment type="caution">
    <text evidence="2">The sequence shown here is derived from an EMBL/GenBank/DDBJ whole genome shotgun (WGS) entry which is preliminary data.</text>
</comment>
<dbReference type="Proteomes" id="UP001218218">
    <property type="component" value="Unassembled WGS sequence"/>
</dbReference>
<feature type="transmembrane region" description="Helical" evidence="1">
    <location>
        <begin position="34"/>
        <end position="57"/>
    </location>
</feature>
<feature type="transmembrane region" description="Helical" evidence="1">
    <location>
        <begin position="235"/>
        <end position="261"/>
    </location>
</feature>
<keyword evidence="1" id="KW-0472">Membrane</keyword>
<accession>A0AAD7A1C6</accession>
<feature type="transmembrane region" description="Helical" evidence="1">
    <location>
        <begin position="154"/>
        <end position="175"/>
    </location>
</feature>
<feature type="transmembrane region" description="Helical" evidence="1">
    <location>
        <begin position="69"/>
        <end position="95"/>
    </location>
</feature>
<reference evidence="2" key="1">
    <citation type="submission" date="2023-03" db="EMBL/GenBank/DDBJ databases">
        <title>Massive genome expansion in bonnet fungi (Mycena s.s.) driven by repeated elements and novel gene families across ecological guilds.</title>
        <authorList>
            <consortium name="Lawrence Berkeley National Laboratory"/>
            <person name="Harder C.B."/>
            <person name="Miyauchi S."/>
            <person name="Viragh M."/>
            <person name="Kuo A."/>
            <person name="Thoen E."/>
            <person name="Andreopoulos B."/>
            <person name="Lu D."/>
            <person name="Skrede I."/>
            <person name="Drula E."/>
            <person name="Henrissat B."/>
            <person name="Morin E."/>
            <person name="Kohler A."/>
            <person name="Barry K."/>
            <person name="LaButti K."/>
            <person name="Morin E."/>
            <person name="Salamov A."/>
            <person name="Lipzen A."/>
            <person name="Mereny Z."/>
            <person name="Hegedus B."/>
            <person name="Baldrian P."/>
            <person name="Stursova M."/>
            <person name="Weitz H."/>
            <person name="Taylor A."/>
            <person name="Grigoriev I.V."/>
            <person name="Nagy L.G."/>
            <person name="Martin F."/>
            <person name="Kauserud H."/>
        </authorList>
    </citation>
    <scope>NUCLEOTIDE SEQUENCE</scope>
    <source>
        <strain evidence="2">CBHHK002</strain>
    </source>
</reference>
<evidence type="ECO:0000313" key="3">
    <source>
        <dbReference type="Proteomes" id="UP001218218"/>
    </source>
</evidence>
<keyword evidence="1" id="KW-1133">Transmembrane helix</keyword>
<organism evidence="2 3">
    <name type="scientific">Mycena albidolilacea</name>
    <dbReference type="NCBI Taxonomy" id="1033008"/>
    <lineage>
        <taxon>Eukaryota</taxon>
        <taxon>Fungi</taxon>
        <taxon>Dikarya</taxon>
        <taxon>Basidiomycota</taxon>
        <taxon>Agaricomycotina</taxon>
        <taxon>Agaricomycetes</taxon>
        <taxon>Agaricomycetidae</taxon>
        <taxon>Agaricales</taxon>
        <taxon>Marasmiineae</taxon>
        <taxon>Mycenaceae</taxon>
        <taxon>Mycena</taxon>
    </lineage>
</organism>
<name>A0AAD7A1C6_9AGAR</name>
<proteinExistence type="predicted"/>
<evidence type="ECO:0000313" key="2">
    <source>
        <dbReference type="EMBL" id="KAJ7347555.1"/>
    </source>
</evidence>
<keyword evidence="3" id="KW-1185">Reference proteome</keyword>
<protein>
    <submittedName>
        <fullName evidence="2">Uncharacterized protein</fullName>
    </submittedName>
</protein>
<dbReference type="AlphaFoldDB" id="A0AAD7A1C6"/>
<evidence type="ECO:0000256" key="1">
    <source>
        <dbReference type="SAM" id="Phobius"/>
    </source>
</evidence>
<feature type="transmembrane region" description="Helical" evidence="1">
    <location>
        <begin position="115"/>
        <end position="134"/>
    </location>
</feature>
<gene>
    <name evidence="2" type="ORF">DFH08DRAFT_1002523</name>
</gene>
<dbReference type="EMBL" id="JARIHO010000019">
    <property type="protein sequence ID" value="KAJ7347555.1"/>
    <property type="molecule type" value="Genomic_DNA"/>
</dbReference>
<keyword evidence="1" id="KW-0812">Transmembrane</keyword>
<sequence length="348" mass="37817">MSTSSSSTATGAPAPVAVDPQVIIETFALAIRPAVAFILITTILGTILIPLLILLFALSTPQTRRRPVFILNVIAVSLGLITTGISLHFQILGILLPFKPISIAENLVYLFLDVWLPWFSEAVLLLRLAVVFSAHRLPQLLAFPIIVKAGRMAVNILFCVTWIRLLVAGAGSQYAVLTQFPASLYKAAFFLELADNSYVSFLFLWKLYQHRFGGVAKKRVQTGSKGSSYASKLQTLFWIASTNFIFPLILILIEIVMVFAGTATVTFSGVDTVKTYVTIISVTFATVWSATSSFKEAIAQQSTTNSLSASSSFGNVPVAVHLGGVMVTKTSDLESMGSVEERKPRNNF</sequence>